<dbReference type="EMBL" id="JABBGM010000001">
    <property type="protein sequence ID" value="NML92542.1"/>
    <property type="molecule type" value="Genomic_DNA"/>
</dbReference>
<evidence type="ECO:0000256" key="4">
    <source>
        <dbReference type="PROSITE-ProRule" id="PRU00335"/>
    </source>
</evidence>
<dbReference type="PANTHER" id="PTHR30055">
    <property type="entry name" value="HTH-TYPE TRANSCRIPTIONAL REGULATOR RUTR"/>
    <property type="match status" value="1"/>
</dbReference>
<dbReference type="RefSeq" id="WP_169491778.1">
    <property type="nucleotide sequence ID" value="NZ_AP029021.1"/>
</dbReference>
<evidence type="ECO:0000313" key="7">
    <source>
        <dbReference type="Proteomes" id="UP000583556"/>
    </source>
</evidence>
<dbReference type="GO" id="GO:0000976">
    <property type="term" value="F:transcription cis-regulatory region binding"/>
    <property type="evidence" value="ECO:0007669"/>
    <property type="project" value="TreeGrafter"/>
</dbReference>
<dbReference type="PRINTS" id="PR00455">
    <property type="entry name" value="HTHTETR"/>
</dbReference>
<feature type="domain" description="HTH tetR-type" evidence="5">
    <location>
        <begin position="32"/>
        <end position="92"/>
    </location>
</feature>
<dbReference type="GO" id="GO:0003700">
    <property type="term" value="F:DNA-binding transcription factor activity"/>
    <property type="evidence" value="ECO:0007669"/>
    <property type="project" value="TreeGrafter"/>
</dbReference>
<sequence>MARTTMQQRMLGALRPADLEGEPERWQQQKSTRTRLRIIEAAIACLLEGGYVGLTTHRIAARIGISRGAMQHHFPARADLVAAVVEHVFYARMRLFLDDYLSGMAKAGEDNLVEIATQAHWRSVQSPEYAAYVELAVAARSDEALREVFEPAARRYDEVWVSEMIESFPQWRARWEAMKLASDLVTCAHMGMLLQRPTFGEARIEQLNTLIWDVLRGLYKA</sequence>
<dbReference type="Proteomes" id="UP000583556">
    <property type="component" value="Unassembled WGS sequence"/>
</dbReference>
<protein>
    <submittedName>
        <fullName evidence="6">TetR/AcrR family transcriptional regulator</fullName>
    </submittedName>
</protein>
<evidence type="ECO:0000256" key="1">
    <source>
        <dbReference type="ARBA" id="ARBA00023015"/>
    </source>
</evidence>
<comment type="caution">
    <text evidence="6">The sequence shown here is derived from an EMBL/GenBank/DDBJ whole genome shotgun (WGS) entry which is preliminary data.</text>
</comment>
<dbReference type="InterPro" id="IPR050109">
    <property type="entry name" value="HTH-type_TetR-like_transc_reg"/>
</dbReference>
<proteinExistence type="predicted"/>
<dbReference type="PROSITE" id="PS50977">
    <property type="entry name" value="HTH_TETR_2"/>
    <property type="match status" value="1"/>
</dbReference>
<dbReference type="SUPFAM" id="SSF46689">
    <property type="entry name" value="Homeodomain-like"/>
    <property type="match status" value="1"/>
</dbReference>
<keyword evidence="1" id="KW-0805">Transcription regulation</keyword>
<dbReference type="Pfam" id="PF00440">
    <property type="entry name" value="TetR_N"/>
    <property type="match status" value="1"/>
</dbReference>
<name>A0A7Y0G9D8_9SPHN</name>
<dbReference type="PANTHER" id="PTHR30055:SF234">
    <property type="entry name" value="HTH-TYPE TRANSCRIPTIONAL REGULATOR BETI"/>
    <property type="match status" value="1"/>
</dbReference>
<dbReference type="InterPro" id="IPR001647">
    <property type="entry name" value="HTH_TetR"/>
</dbReference>
<keyword evidence="3" id="KW-0804">Transcription</keyword>
<organism evidence="6 7">
    <name type="scientific">Novosphingobium olei</name>
    <dbReference type="NCBI Taxonomy" id="2728851"/>
    <lineage>
        <taxon>Bacteria</taxon>
        <taxon>Pseudomonadati</taxon>
        <taxon>Pseudomonadota</taxon>
        <taxon>Alphaproteobacteria</taxon>
        <taxon>Sphingomonadales</taxon>
        <taxon>Sphingomonadaceae</taxon>
        <taxon>Novosphingobium</taxon>
    </lineage>
</organism>
<dbReference type="Gene3D" id="1.10.357.10">
    <property type="entry name" value="Tetracycline Repressor, domain 2"/>
    <property type="match status" value="1"/>
</dbReference>
<keyword evidence="2 4" id="KW-0238">DNA-binding</keyword>
<gene>
    <name evidence="6" type="ORF">HHL27_02515</name>
</gene>
<evidence type="ECO:0000259" key="5">
    <source>
        <dbReference type="PROSITE" id="PS50977"/>
    </source>
</evidence>
<dbReference type="InterPro" id="IPR009057">
    <property type="entry name" value="Homeodomain-like_sf"/>
</dbReference>
<keyword evidence="7" id="KW-1185">Reference proteome</keyword>
<reference evidence="6 7" key="1">
    <citation type="submission" date="2020-04" db="EMBL/GenBank/DDBJ databases">
        <title>Novosphingobium sp. TW-4 isolated from soil.</title>
        <authorList>
            <person name="Dahal R.H."/>
            <person name="Chaudhary D.K."/>
        </authorList>
    </citation>
    <scope>NUCLEOTIDE SEQUENCE [LARGE SCALE GENOMIC DNA]</scope>
    <source>
        <strain evidence="6 7">TW-4</strain>
    </source>
</reference>
<dbReference type="AlphaFoldDB" id="A0A7Y0G9D8"/>
<accession>A0A7Y0G9D8</accession>
<evidence type="ECO:0000256" key="3">
    <source>
        <dbReference type="ARBA" id="ARBA00023163"/>
    </source>
</evidence>
<feature type="DNA-binding region" description="H-T-H motif" evidence="4">
    <location>
        <begin position="55"/>
        <end position="74"/>
    </location>
</feature>
<evidence type="ECO:0000313" key="6">
    <source>
        <dbReference type="EMBL" id="NML92542.1"/>
    </source>
</evidence>
<evidence type="ECO:0000256" key="2">
    <source>
        <dbReference type="ARBA" id="ARBA00023125"/>
    </source>
</evidence>